<evidence type="ECO:0000313" key="2">
    <source>
        <dbReference type="EMBL" id="RZD18810.1"/>
    </source>
</evidence>
<dbReference type="EMBL" id="SGBB01000005">
    <property type="protein sequence ID" value="RZD18810.1"/>
    <property type="molecule type" value="Genomic_DNA"/>
</dbReference>
<gene>
    <name evidence="2" type="ORF">EVG15_04305</name>
</gene>
<organism evidence="2 3">
    <name type="scientific">Candidatus Acididesulfobacter diazotrophicus</name>
    <dbReference type="NCBI Taxonomy" id="2597226"/>
    <lineage>
        <taxon>Bacteria</taxon>
        <taxon>Deltaproteobacteria</taxon>
        <taxon>Candidatus Acidulodesulfobacterales</taxon>
        <taxon>Candidatus Acididesulfobacter</taxon>
    </lineage>
</organism>
<keyword evidence="1" id="KW-1133">Transmembrane helix</keyword>
<dbReference type="Proteomes" id="UP000319296">
    <property type="component" value="Unassembled WGS sequence"/>
</dbReference>
<protein>
    <submittedName>
        <fullName evidence="2">Uncharacterized protein</fullName>
    </submittedName>
</protein>
<sequence>MASDKKKIKYNREDKMLKKLNNNNSQDGANLEKYWENFVKEEGLLDYNKIPLQRAEISGWVKFAFWFLRIYIVVMVILVIIGFSRIH</sequence>
<proteinExistence type="predicted"/>
<keyword evidence="1" id="KW-0812">Transmembrane</keyword>
<keyword evidence="1" id="KW-0472">Membrane</keyword>
<reference evidence="2 3" key="1">
    <citation type="journal article" date="2019" name="ISME J.">
        <title>Insights into ecological role of a new deltaproteobacterial order Candidatus Acidulodesulfobacterales by metagenomics and metatranscriptomics.</title>
        <authorList>
            <person name="Tan S."/>
            <person name="Liu J."/>
            <person name="Fang Y."/>
            <person name="Hedlund B.P."/>
            <person name="Lian Z.H."/>
            <person name="Huang L.Y."/>
            <person name="Li J.T."/>
            <person name="Huang L.N."/>
            <person name="Li W.J."/>
            <person name="Jiang H.C."/>
            <person name="Dong H.L."/>
            <person name="Shu W.S."/>
        </authorList>
    </citation>
    <scope>NUCLEOTIDE SEQUENCE [LARGE SCALE GENOMIC DNA]</scope>
    <source>
        <strain evidence="2">AP1</strain>
    </source>
</reference>
<accession>A0A519BNG3</accession>
<dbReference type="AlphaFoldDB" id="A0A519BNG3"/>
<name>A0A519BNG3_9DELT</name>
<comment type="caution">
    <text evidence="2">The sequence shown here is derived from an EMBL/GenBank/DDBJ whole genome shotgun (WGS) entry which is preliminary data.</text>
</comment>
<feature type="transmembrane region" description="Helical" evidence="1">
    <location>
        <begin position="63"/>
        <end position="83"/>
    </location>
</feature>
<evidence type="ECO:0000313" key="3">
    <source>
        <dbReference type="Proteomes" id="UP000319296"/>
    </source>
</evidence>
<evidence type="ECO:0000256" key="1">
    <source>
        <dbReference type="SAM" id="Phobius"/>
    </source>
</evidence>